<dbReference type="SUPFAM" id="SSF51717">
    <property type="entry name" value="Dihydropteroate synthetase-like"/>
    <property type="match status" value="1"/>
</dbReference>
<evidence type="ECO:0000256" key="4">
    <source>
        <dbReference type="ARBA" id="ARBA00012458"/>
    </source>
</evidence>
<dbReference type="GO" id="GO:0046654">
    <property type="term" value="P:tetrahydrofolate biosynthetic process"/>
    <property type="evidence" value="ECO:0007669"/>
    <property type="project" value="UniProtKB-UniPathway"/>
</dbReference>
<dbReference type="STRING" id="947013.SAMN04488109_2368"/>
<evidence type="ECO:0000259" key="10">
    <source>
        <dbReference type="PROSITE" id="PS50972"/>
    </source>
</evidence>
<keyword evidence="5 9" id="KW-0808">Transferase</keyword>
<dbReference type="AlphaFoldDB" id="A0A1M5NIY6"/>
<comment type="pathway">
    <text evidence="3 9">Cofactor biosynthesis; tetrahydrofolate biosynthesis; 7,8-dihydrofolate from 2-amino-4-hydroxy-6-hydroxymethyl-7,8-dihydropteridine diphosphate and 4-aminobenzoate: step 1/2.</text>
</comment>
<evidence type="ECO:0000256" key="2">
    <source>
        <dbReference type="ARBA" id="ARBA00001946"/>
    </source>
</evidence>
<evidence type="ECO:0000313" key="12">
    <source>
        <dbReference type="Proteomes" id="UP000184212"/>
    </source>
</evidence>
<comment type="similarity">
    <text evidence="9">Belongs to the DHPS family.</text>
</comment>
<feature type="domain" description="Pterin-binding" evidence="10">
    <location>
        <begin position="28"/>
        <end position="280"/>
    </location>
</feature>
<dbReference type="InterPro" id="IPR045031">
    <property type="entry name" value="DHP_synth-like"/>
</dbReference>
<dbReference type="GO" id="GO:0005829">
    <property type="term" value="C:cytosol"/>
    <property type="evidence" value="ECO:0007669"/>
    <property type="project" value="TreeGrafter"/>
</dbReference>
<keyword evidence="8 9" id="KW-0289">Folate biosynthesis</keyword>
<dbReference type="InterPro" id="IPR006390">
    <property type="entry name" value="DHP_synth_dom"/>
</dbReference>
<dbReference type="PROSITE" id="PS50972">
    <property type="entry name" value="PTERIN_BINDING"/>
    <property type="match status" value="1"/>
</dbReference>
<keyword evidence="12" id="KW-1185">Reference proteome</keyword>
<evidence type="ECO:0000256" key="7">
    <source>
        <dbReference type="ARBA" id="ARBA00022842"/>
    </source>
</evidence>
<dbReference type="InterPro" id="IPR011005">
    <property type="entry name" value="Dihydropteroate_synth-like_sf"/>
</dbReference>
<comment type="cofactor">
    <cofactor evidence="2 9">
        <name>Mg(2+)</name>
        <dbReference type="ChEBI" id="CHEBI:18420"/>
    </cofactor>
</comment>
<evidence type="ECO:0000256" key="1">
    <source>
        <dbReference type="ARBA" id="ARBA00000012"/>
    </source>
</evidence>
<dbReference type="CDD" id="cd00739">
    <property type="entry name" value="DHPS"/>
    <property type="match status" value="1"/>
</dbReference>
<dbReference type="Pfam" id="PF00809">
    <property type="entry name" value="Pterin_bind"/>
    <property type="match status" value="1"/>
</dbReference>
<dbReference type="GO" id="GO:0046872">
    <property type="term" value="F:metal ion binding"/>
    <property type="evidence" value="ECO:0007669"/>
    <property type="project" value="UniProtKB-KW"/>
</dbReference>
<dbReference type="EMBL" id="FQWQ01000001">
    <property type="protein sequence ID" value="SHG89478.1"/>
    <property type="molecule type" value="Genomic_DNA"/>
</dbReference>
<dbReference type="GO" id="GO:0004156">
    <property type="term" value="F:dihydropteroate synthase activity"/>
    <property type="evidence" value="ECO:0007669"/>
    <property type="project" value="UniProtKB-EC"/>
</dbReference>
<reference evidence="11 12" key="1">
    <citation type="submission" date="2016-11" db="EMBL/GenBank/DDBJ databases">
        <authorList>
            <person name="Jaros S."/>
            <person name="Januszkiewicz K."/>
            <person name="Wedrychowicz H."/>
        </authorList>
    </citation>
    <scope>NUCLEOTIDE SEQUENCE [LARGE SCALE GENOMIC DNA]</scope>
    <source>
        <strain evidence="11 12">DSM 24574</strain>
    </source>
</reference>
<dbReference type="GO" id="GO:0046656">
    <property type="term" value="P:folic acid biosynthetic process"/>
    <property type="evidence" value="ECO:0007669"/>
    <property type="project" value="UniProtKB-KW"/>
</dbReference>
<dbReference type="EC" id="2.5.1.15" evidence="4 9"/>
<evidence type="ECO:0000256" key="3">
    <source>
        <dbReference type="ARBA" id="ARBA00004763"/>
    </source>
</evidence>
<protein>
    <recommendedName>
        <fullName evidence="4 9">Dihydropteroate synthase</fullName>
        <shortName evidence="9">DHPS</shortName>
        <ecNumber evidence="4 9">2.5.1.15</ecNumber>
    </recommendedName>
    <alternativeName>
        <fullName evidence="9">Dihydropteroate pyrophosphorylase</fullName>
    </alternativeName>
</protein>
<proteinExistence type="inferred from homology"/>
<evidence type="ECO:0000256" key="9">
    <source>
        <dbReference type="RuleBase" id="RU361205"/>
    </source>
</evidence>
<dbReference type="PANTHER" id="PTHR20941">
    <property type="entry name" value="FOLATE SYNTHESIS PROTEINS"/>
    <property type="match status" value="1"/>
</dbReference>
<evidence type="ECO:0000256" key="6">
    <source>
        <dbReference type="ARBA" id="ARBA00022723"/>
    </source>
</evidence>
<sequence length="291" mass="31673">MKSAPENRLFSTNKTLNLRGRLIDLHTPKVMGILNVTPDSFFDGGRYTTEDAIVRQAEKMLQEGATLIDVGAASSRPGAPDVSKEAELSRALLAVKVILKNFPEAFVSIDTYRSAVAHAAVNEGAVLINDISGGSLDPLMLDCVAAAKVPYVVMHMKGDPQTMTKLASYENLLQEVLNYFHEKIYQLQLRGIKDVIVDPGFGFAKGPTQNFELLHQLEYLHLLNKPLLVGLSRKSMIWKTLNIAPEQALNGTTALNALALTKGAALLRVHDVKEAVETIKLITSTLASPNG</sequence>
<dbReference type="NCBIfam" id="TIGR01496">
    <property type="entry name" value="DHPS"/>
    <property type="match status" value="1"/>
</dbReference>
<comment type="catalytic activity">
    <reaction evidence="1">
        <text>(7,8-dihydropterin-6-yl)methyl diphosphate + 4-aminobenzoate = 7,8-dihydropteroate + diphosphate</text>
        <dbReference type="Rhea" id="RHEA:19949"/>
        <dbReference type="ChEBI" id="CHEBI:17836"/>
        <dbReference type="ChEBI" id="CHEBI:17839"/>
        <dbReference type="ChEBI" id="CHEBI:33019"/>
        <dbReference type="ChEBI" id="CHEBI:72950"/>
        <dbReference type="EC" id="2.5.1.15"/>
    </reaction>
</comment>
<gene>
    <name evidence="11" type="ORF">SAMN04488109_2368</name>
</gene>
<dbReference type="PROSITE" id="PS00793">
    <property type="entry name" value="DHPS_2"/>
    <property type="match status" value="1"/>
</dbReference>
<dbReference type="OrthoDB" id="9811744at2"/>
<evidence type="ECO:0000256" key="5">
    <source>
        <dbReference type="ARBA" id="ARBA00022679"/>
    </source>
</evidence>
<comment type="function">
    <text evidence="9">Catalyzes the condensation of para-aminobenzoate (pABA) with 6-hydroxymethyl-7,8-dihydropterin diphosphate (DHPt-PP) to form 7,8-dihydropteroate (H2Pte), the immediate precursor of folate derivatives.</text>
</comment>
<evidence type="ECO:0000313" key="11">
    <source>
        <dbReference type="EMBL" id="SHG89478.1"/>
    </source>
</evidence>
<dbReference type="InterPro" id="IPR000489">
    <property type="entry name" value="Pterin-binding_dom"/>
</dbReference>
<evidence type="ECO:0000256" key="8">
    <source>
        <dbReference type="ARBA" id="ARBA00022909"/>
    </source>
</evidence>
<dbReference type="PROSITE" id="PS00792">
    <property type="entry name" value="DHPS_1"/>
    <property type="match status" value="1"/>
</dbReference>
<keyword evidence="6 9" id="KW-0479">Metal-binding</keyword>
<dbReference type="PANTHER" id="PTHR20941:SF1">
    <property type="entry name" value="FOLIC ACID SYNTHESIS PROTEIN FOL1"/>
    <property type="match status" value="1"/>
</dbReference>
<accession>A0A1M5NIY6</accession>
<keyword evidence="7 9" id="KW-0460">Magnesium</keyword>
<name>A0A1M5NIY6_9BACT</name>
<organism evidence="11 12">
    <name type="scientific">Chryseolinea serpens</name>
    <dbReference type="NCBI Taxonomy" id="947013"/>
    <lineage>
        <taxon>Bacteria</taxon>
        <taxon>Pseudomonadati</taxon>
        <taxon>Bacteroidota</taxon>
        <taxon>Cytophagia</taxon>
        <taxon>Cytophagales</taxon>
        <taxon>Fulvivirgaceae</taxon>
        <taxon>Chryseolinea</taxon>
    </lineage>
</organism>
<dbReference type="Gene3D" id="3.20.20.20">
    <property type="entry name" value="Dihydropteroate synthase-like"/>
    <property type="match status" value="1"/>
</dbReference>
<dbReference type="RefSeq" id="WP_073133883.1">
    <property type="nucleotide sequence ID" value="NZ_FQWQ01000001.1"/>
</dbReference>
<dbReference type="UniPathway" id="UPA00077">
    <property type="reaction ID" value="UER00156"/>
</dbReference>
<dbReference type="Proteomes" id="UP000184212">
    <property type="component" value="Unassembled WGS sequence"/>
</dbReference>